<dbReference type="PANTHER" id="PTHR43280:SF34">
    <property type="entry name" value="ARAC-FAMILY TRANSCRIPTIONAL REGULATOR"/>
    <property type="match status" value="1"/>
</dbReference>
<keyword evidence="2" id="KW-0238">DNA-binding</keyword>
<dbReference type="PANTHER" id="PTHR43280">
    <property type="entry name" value="ARAC-FAMILY TRANSCRIPTIONAL REGULATOR"/>
    <property type="match status" value="1"/>
</dbReference>
<comment type="caution">
    <text evidence="5">The sequence shown here is derived from an EMBL/GenBank/DDBJ whole genome shotgun (WGS) entry which is preliminary data.</text>
</comment>
<evidence type="ECO:0000313" key="6">
    <source>
        <dbReference type="Proteomes" id="UP001154420"/>
    </source>
</evidence>
<dbReference type="GO" id="GO:0043565">
    <property type="term" value="F:sequence-specific DNA binding"/>
    <property type="evidence" value="ECO:0007669"/>
    <property type="project" value="InterPro"/>
</dbReference>
<evidence type="ECO:0000256" key="2">
    <source>
        <dbReference type="ARBA" id="ARBA00023125"/>
    </source>
</evidence>
<organism evidence="5 6">
    <name type="scientific">Parablautia muri</name>
    <dbReference type="NCBI Taxonomy" id="2320879"/>
    <lineage>
        <taxon>Bacteria</taxon>
        <taxon>Bacillati</taxon>
        <taxon>Bacillota</taxon>
        <taxon>Clostridia</taxon>
        <taxon>Lachnospirales</taxon>
        <taxon>Lachnospiraceae</taxon>
        <taxon>Parablautia</taxon>
    </lineage>
</organism>
<dbReference type="InterPro" id="IPR018060">
    <property type="entry name" value="HTH_AraC"/>
</dbReference>
<dbReference type="PROSITE" id="PS01124">
    <property type="entry name" value="HTH_ARAC_FAMILY_2"/>
    <property type="match status" value="1"/>
</dbReference>
<dbReference type="InterPro" id="IPR037923">
    <property type="entry name" value="HTH-like"/>
</dbReference>
<dbReference type="Pfam" id="PF02311">
    <property type="entry name" value="AraC_binding"/>
    <property type="match status" value="1"/>
</dbReference>
<name>A0A9X5BJP9_9FIRM</name>
<keyword evidence="6" id="KW-1185">Reference proteome</keyword>
<evidence type="ECO:0000256" key="1">
    <source>
        <dbReference type="ARBA" id="ARBA00023015"/>
    </source>
</evidence>
<evidence type="ECO:0000256" key="3">
    <source>
        <dbReference type="ARBA" id="ARBA00023163"/>
    </source>
</evidence>
<dbReference type="PRINTS" id="PR00032">
    <property type="entry name" value="HTHARAC"/>
</dbReference>
<evidence type="ECO:0000313" key="5">
    <source>
        <dbReference type="EMBL" id="NBJ94237.1"/>
    </source>
</evidence>
<dbReference type="InterPro" id="IPR009057">
    <property type="entry name" value="Homeodomain-like_sf"/>
</dbReference>
<dbReference type="Gene3D" id="2.60.120.10">
    <property type="entry name" value="Jelly Rolls"/>
    <property type="match status" value="1"/>
</dbReference>
<dbReference type="SMART" id="SM00342">
    <property type="entry name" value="HTH_ARAC"/>
    <property type="match status" value="1"/>
</dbReference>
<accession>A0A9X5BJP9</accession>
<dbReference type="InterPro" id="IPR014710">
    <property type="entry name" value="RmlC-like_jellyroll"/>
</dbReference>
<keyword evidence="1" id="KW-0805">Transcription regulation</keyword>
<sequence>MRRYPMNHSYYEQPQKSSPLGIRILYQTLPGGFNPLHWHETLEFLYPLNGDVELLMDGAQYHLPKKNLTVIESRQAHSMLVSGERAMNICIHVSKEKLKSYLPDIELYQIHCVPDEIRDEQFSAYLEICQMMTRLTKLYLLETPEVSLESEGIILQALAHLLRHFGIREQGEAPDSNQLLTDRIHQILSWAEEHYSDPISLSDVADQLSISREYFCRLFRQSMGITFQEYLTGLRLNHAYQDLLYTTTPISEVMEKNGFTNQKRFNASFKNLYGCTPSEVRKREIK</sequence>
<dbReference type="SUPFAM" id="SSF51215">
    <property type="entry name" value="Regulatory protein AraC"/>
    <property type="match status" value="1"/>
</dbReference>
<dbReference type="EMBL" id="QZDT01000033">
    <property type="protein sequence ID" value="NBJ94237.1"/>
    <property type="molecule type" value="Genomic_DNA"/>
</dbReference>
<proteinExistence type="predicted"/>
<dbReference type="Proteomes" id="UP001154420">
    <property type="component" value="Unassembled WGS sequence"/>
</dbReference>
<feature type="domain" description="HTH araC/xylS-type" evidence="4">
    <location>
        <begin position="185"/>
        <end position="283"/>
    </location>
</feature>
<evidence type="ECO:0000259" key="4">
    <source>
        <dbReference type="PROSITE" id="PS01124"/>
    </source>
</evidence>
<protein>
    <submittedName>
        <fullName evidence="5">AraC family transcriptional regulator</fullName>
    </submittedName>
</protein>
<dbReference type="InterPro" id="IPR003313">
    <property type="entry name" value="AraC-bd"/>
</dbReference>
<reference evidence="5" key="1">
    <citation type="submission" date="2018-09" db="EMBL/GenBank/DDBJ databases">
        <title>Murine metabolic-syndrome-specific gut microbial biobank.</title>
        <authorList>
            <person name="Liu C."/>
        </authorList>
    </citation>
    <scope>NUCLEOTIDE SEQUENCE</scope>
    <source>
        <strain evidence="5">D42-62</strain>
    </source>
</reference>
<keyword evidence="3" id="KW-0804">Transcription</keyword>
<gene>
    <name evidence="5" type="ORF">D5281_16995</name>
</gene>
<dbReference type="GO" id="GO:0003700">
    <property type="term" value="F:DNA-binding transcription factor activity"/>
    <property type="evidence" value="ECO:0007669"/>
    <property type="project" value="InterPro"/>
</dbReference>
<dbReference type="SUPFAM" id="SSF46689">
    <property type="entry name" value="Homeodomain-like"/>
    <property type="match status" value="2"/>
</dbReference>
<dbReference type="Gene3D" id="1.10.10.60">
    <property type="entry name" value="Homeodomain-like"/>
    <property type="match status" value="2"/>
</dbReference>
<dbReference type="AlphaFoldDB" id="A0A9X5BJP9"/>
<dbReference type="Pfam" id="PF12833">
    <property type="entry name" value="HTH_18"/>
    <property type="match status" value="1"/>
</dbReference>
<dbReference type="InterPro" id="IPR020449">
    <property type="entry name" value="Tscrpt_reg_AraC-type_HTH"/>
</dbReference>